<protein>
    <submittedName>
        <fullName evidence="2">Uncharacterized protein</fullName>
    </submittedName>
</protein>
<feature type="compositionally biased region" description="Basic and acidic residues" evidence="1">
    <location>
        <begin position="234"/>
        <end position="249"/>
    </location>
</feature>
<feature type="compositionally biased region" description="Basic residues" evidence="1">
    <location>
        <begin position="282"/>
        <end position="292"/>
    </location>
</feature>
<dbReference type="AlphaFoldDB" id="A0A9P6DZ07"/>
<keyword evidence="3" id="KW-1185">Reference proteome</keyword>
<organism evidence="2 3">
    <name type="scientific">Hydnum rufescens UP504</name>
    <dbReference type="NCBI Taxonomy" id="1448309"/>
    <lineage>
        <taxon>Eukaryota</taxon>
        <taxon>Fungi</taxon>
        <taxon>Dikarya</taxon>
        <taxon>Basidiomycota</taxon>
        <taxon>Agaricomycotina</taxon>
        <taxon>Agaricomycetes</taxon>
        <taxon>Cantharellales</taxon>
        <taxon>Hydnaceae</taxon>
        <taxon>Hydnum</taxon>
    </lineage>
</organism>
<accession>A0A9P6DZ07</accession>
<evidence type="ECO:0000313" key="2">
    <source>
        <dbReference type="EMBL" id="KAF9515485.1"/>
    </source>
</evidence>
<dbReference type="EMBL" id="MU128949">
    <property type="protein sequence ID" value="KAF9515485.1"/>
    <property type="molecule type" value="Genomic_DNA"/>
</dbReference>
<evidence type="ECO:0000256" key="1">
    <source>
        <dbReference type="SAM" id="MobiDB-lite"/>
    </source>
</evidence>
<feature type="region of interest" description="Disordered" evidence="1">
    <location>
        <begin position="1"/>
        <end position="172"/>
    </location>
</feature>
<comment type="caution">
    <text evidence="2">The sequence shown here is derived from an EMBL/GenBank/DDBJ whole genome shotgun (WGS) entry which is preliminary data.</text>
</comment>
<feature type="compositionally biased region" description="Basic residues" evidence="1">
    <location>
        <begin position="300"/>
        <end position="313"/>
    </location>
</feature>
<evidence type="ECO:0000313" key="3">
    <source>
        <dbReference type="Proteomes" id="UP000886523"/>
    </source>
</evidence>
<feature type="region of interest" description="Disordered" evidence="1">
    <location>
        <begin position="192"/>
        <end position="342"/>
    </location>
</feature>
<sequence>MPALRRSARNAQTTSEKASTPPPVALKRKTKRKAALPTKGEPSTPAKSASASTRKPDRAPLADRQLEEGTQGRAPAQLDVANGDSDNPLAGFGDRTISTIDESFQAPDQAVHDAISSWQAQSAKPPSPRRDTLSSSLPPSSPPSPLSLLSVSDLDDLGPTQNNVREDTPDPFGFFEAQKKIRARRKEVNPDYIAALPGPTTASIESPEASFSDGEAFATPSRARSYSPSLSDPISEKRPIDKGKGKEDPNTTTKPVTRPKRTRIRAQALPEEEESEDEPIRRQRGKHARKTNAKSLGKAAKTKLVARRARRGKAAAVDDDETEKVNIPSEKDSDNEPESREQRVKAKLRRVAEFKELDDYKLEVEDVIVF</sequence>
<reference evidence="2" key="1">
    <citation type="journal article" date="2020" name="Nat. Commun.">
        <title>Large-scale genome sequencing of mycorrhizal fungi provides insights into the early evolution of symbiotic traits.</title>
        <authorList>
            <person name="Miyauchi S."/>
            <person name="Kiss E."/>
            <person name="Kuo A."/>
            <person name="Drula E."/>
            <person name="Kohler A."/>
            <person name="Sanchez-Garcia M."/>
            <person name="Morin E."/>
            <person name="Andreopoulos B."/>
            <person name="Barry K.W."/>
            <person name="Bonito G."/>
            <person name="Buee M."/>
            <person name="Carver A."/>
            <person name="Chen C."/>
            <person name="Cichocki N."/>
            <person name="Clum A."/>
            <person name="Culley D."/>
            <person name="Crous P.W."/>
            <person name="Fauchery L."/>
            <person name="Girlanda M."/>
            <person name="Hayes R.D."/>
            <person name="Keri Z."/>
            <person name="LaButti K."/>
            <person name="Lipzen A."/>
            <person name="Lombard V."/>
            <person name="Magnuson J."/>
            <person name="Maillard F."/>
            <person name="Murat C."/>
            <person name="Nolan M."/>
            <person name="Ohm R.A."/>
            <person name="Pangilinan J."/>
            <person name="Pereira M.F."/>
            <person name="Perotto S."/>
            <person name="Peter M."/>
            <person name="Pfister S."/>
            <person name="Riley R."/>
            <person name="Sitrit Y."/>
            <person name="Stielow J.B."/>
            <person name="Szollosi G."/>
            <person name="Zifcakova L."/>
            <person name="Stursova M."/>
            <person name="Spatafora J.W."/>
            <person name="Tedersoo L."/>
            <person name="Vaario L.M."/>
            <person name="Yamada A."/>
            <person name="Yan M."/>
            <person name="Wang P."/>
            <person name="Xu J."/>
            <person name="Bruns T."/>
            <person name="Baldrian P."/>
            <person name="Vilgalys R."/>
            <person name="Dunand C."/>
            <person name="Henrissat B."/>
            <person name="Grigoriev I.V."/>
            <person name="Hibbett D."/>
            <person name="Nagy L.G."/>
            <person name="Martin F.M."/>
        </authorList>
    </citation>
    <scope>NUCLEOTIDE SEQUENCE</scope>
    <source>
        <strain evidence="2">UP504</strain>
    </source>
</reference>
<feature type="compositionally biased region" description="Polar residues" evidence="1">
    <location>
        <begin position="9"/>
        <end position="18"/>
    </location>
</feature>
<name>A0A9P6DZ07_9AGAM</name>
<proteinExistence type="predicted"/>
<feature type="compositionally biased region" description="Basic and acidic residues" evidence="1">
    <location>
        <begin position="54"/>
        <end position="67"/>
    </location>
</feature>
<feature type="compositionally biased region" description="Basic and acidic residues" evidence="1">
    <location>
        <begin position="329"/>
        <end position="342"/>
    </location>
</feature>
<gene>
    <name evidence="2" type="ORF">BS47DRAFT_1381455</name>
</gene>
<dbReference type="Proteomes" id="UP000886523">
    <property type="component" value="Unassembled WGS sequence"/>
</dbReference>
<feature type="compositionally biased region" description="Low complexity" evidence="1">
    <location>
        <begin position="35"/>
        <end position="53"/>
    </location>
</feature>
<feature type="compositionally biased region" description="Polar residues" evidence="1">
    <location>
        <begin position="222"/>
        <end position="232"/>
    </location>
</feature>